<organism evidence="2 3">
    <name type="scientific">Catenulispora yoronensis</name>
    <dbReference type="NCBI Taxonomy" id="450799"/>
    <lineage>
        <taxon>Bacteria</taxon>
        <taxon>Bacillati</taxon>
        <taxon>Actinomycetota</taxon>
        <taxon>Actinomycetes</taxon>
        <taxon>Catenulisporales</taxon>
        <taxon>Catenulisporaceae</taxon>
        <taxon>Catenulispora</taxon>
    </lineage>
</organism>
<keyword evidence="3" id="KW-1185">Reference proteome</keyword>
<protein>
    <submittedName>
        <fullName evidence="2">Uncharacterized protein</fullName>
    </submittedName>
</protein>
<evidence type="ECO:0000313" key="2">
    <source>
        <dbReference type="EMBL" id="GAA2021224.1"/>
    </source>
</evidence>
<sequence>MPSGLLIRYFPAIVAVTTKDPQRRRAALEVLRLRRRDAAEIPTYLVPDDPAVKPSRRKALPKEAKAPDSG</sequence>
<gene>
    <name evidence="2" type="ORF">GCM10009839_17640</name>
</gene>
<evidence type="ECO:0000256" key="1">
    <source>
        <dbReference type="SAM" id="MobiDB-lite"/>
    </source>
</evidence>
<comment type="caution">
    <text evidence="2">The sequence shown here is derived from an EMBL/GenBank/DDBJ whole genome shotgun (WGS) entry which is preliminary data.</text>
</comment>
<dbReference type="EMBL" id="BAAAQN010000007">
    <property type="protein sequence ID" value="GAA2021224.1"/>
    <property type="molecule type" value="Genomic_DNA"/>
</dbReference>
<proteinExistence type="predicted"/>
<name>A0ABN2TTX0_9ACTN</name>
<feature type="region of interest" description="Disordered" evidence="1">
    <location>
        <begin position="46"/>
        <end position="70"/>
    </location>
</feature>
<evidence type="ECO:0000313" key="3">
    <source>
        <dbReference type="Proteomes" id="UP001500751"/>
    </source>
</evidence>
<reference evidence="2 3" key="1">
    <citation type="journal article" date="2019" name="Int. J. Syst. Evol. Microbiol.">
        <title>The Global Catalogue of Microorganisms (GCM) 10K type strain sequencing project: providing services to taxonomists for standard genome sequencing and annotation.</title>
        <authorList>
            <consortium name="The Broad Institute Genomics Platform"/>
            <consortium name="The Broad Institute Genome Sequencing Center for Infectious Disease"/>
            <person name="Wu L."/>
            <person name="Ma J."/>
        </authorList>
    </citation>
    <scope>NUCLEOTIDE SEQUENCE [LARGE SCALE GENOMIC DNA]</scope>
    <source>
        <strain evidence="2 3">JCM 16014</strain>
    </source>
</reference>
<accession>A0ABN2TTX0</accession>
<dbReference type="Proteomes" id="UP001500751">
    <property type="component" value="Unassembled WGS sequence"/>
</dbReference>
<feature type="compositionally biased region" description="Basic and acidic residues" evidence="1">
    <location>
        <begin position="60"/>
        <end position="70"/>
    </location>
</feature>
<dbReference type="RefSeq" id="WP_344665015.1">
    <property type="nucleotide sequence ID" value="NZ_BAAAQN010000007.1"/>
</dbReference>